<dbReference type="InterPro" id="IPR027417">
    <property type="entry name" value="P-loop_NTPase"/>
</dbReference>
<dbReference type="AlphaFoldDB" id="A0A0G1CD90"/>
<dbReference type="Pfam" id="PF01078">
    <property type="entry name" value="Mg_chelatase"/>
    <property type="match status" value="1"/>
</dbReference>
<evidence type="ECO:0000259" key="1">
    <source>
        <dbReference type="Pfam" id="PF01078"/>
    </source>
</evidence>
<dbReference type="EMBL" id="LCFB01000041">
    <property type="protein sequence ID" value="KKS83379.1"/>
    <property type="molecule type" value="Genomic_DNA"/>
</dbReference>
<evidence type="ECO:0000313" key="3">
    <source>
        <dbReference type="EMBL" id="KKS83379.1"/>
    </source>
</evidence>
<sequence>FGDETRNCTCSPGAITRYQKRISGPILDRIDMHITVPLSGVSKLTEKYQSESSRLIQKRVQQAREKQLKRFKGLKITSNAEMNNKQLKQFCDLDQQSILLMKQAITKLNLSARAFHRVVKIARTIADLEGSDHIKSNHIAEALQYRPQEAIGFSI</sequence>
<reference evidence="3 4" key="1">
    <citation type="journal article" date="2015" name="Nature">
        <title>rRNA introns, odd ribosomes, and small enigmatic genomes across a large radiation of phyla.</title>
        <authorList>
            <person name="Brown C.T."/>
            <person name="Hug L.A."/>
            <person name="Thomas B.C."/>
            <person name="Sharon I."/>
            <person name="Castelle C.J."/>
            <person name="Singh A."/>
            <person name="Wilkins M.J."/>
            <person name="Williams K.H."/>
            <person name="Banfield J.F."/>
        </authorList>
    </citation>
    <scope>NUCLEOTIDE SEQUENCE [LARGE SCALE GENOMIC DNA]</scope>
</reference>
<proteinExistence type="predicted"/>
<evidence type="ECO:0000259" key="2">
    <source>
        <dbReference type="Pfam" id="PF13335"/>
    </source>
</evidence>
<feature type="domain" description="Mg chelatase-related protein C-terminal" evidence="2">
    <location>
        <begin position="51"/>
        <end position="146"/>
    </location>
</feature>
<gene>
    <name evidence="3" type="ORF">UV59_C0041G0011</name>
</gene>
<dbReference type="Gene3D" id="3.40.50.300">
    <property type="entry name" value="P-loop containing nucleotide triphosphate hydrolases"/>
    <property type="match status" value="1"/>
</dbReference>
<protein>
    <submittedName>
        <fullName evidence="3">Mg chelatase, subunit ChlI</fullName>
    </submittedName>
</protein>
<dbReference type="Proteomes" id="UP000034543">
    <property type="component" value="Unassembled WGS sequence"/>
</dbReference>
<organism evidence="3 4">
    <name type="scientific">Candidatus Gottesmanbacteria bacterium GW2011_GWA1_43_11</name>
    <dbReference type="NCBI Taxonomy" id="1618436"/>
    <lineage>
        <taxon>Bacteria</taxon>
        <taxon>Candidatus Gottesmaniibacteriota</taxon>
    </lineage>
</organism>
<accession>A0A0G1CD90</accession>
<feature type="non-terminal residue" evidence="3">
    <location>
        <position position="1"/>
    </location>
</feature>
<feature type="domain" description="Magnesium chelatase ChlI-like catalytic" evidence="1">
    <location>
        <begin position="2"/>
        <end position="39"/>
    </location>
</feature>
<dbReference type="GO" id="GO:0005524">
    <property type="term" value="F:ATP binding"/>
    <property type="evidence" value="ECO:0007669"/>
    <property type="project" value="InterPro"/>
</dbReference>
<dbReference type="SUPFAM" id="SSF52540">
    <property type="entry name" value="P-loop containing nucleoside triphosphate hydrolases"/>
    <property type="match status" value="1"/>
</dbReference>
<name>A0A0G1CD90_9BACT</name>
<dbReference type="Pfam" id="PF13335">
    <property type="entry name" value="Mg_chelatase_C"/>
    <property type="match status" value="1"/>
</dbReference>
<dbReference type="PATRIC" id="fig|1618436.3.peg.1471"/>
<dbReference type="InterPro" id="IPR045006">
    <property type="entry name" value="CHLI-like"/>
</dbReference>
<dbReference type="InterPro" id="IPR025158">
    <property type="entry name" value="Mg_chelat-rel_C"/>
</dbReference>
<dbReference type="PANTHER" id="PTHR32039:SF7">
    <property type="entry name" value="COMPETENCE PROTEIN COMM"/>
    <property type="match status" value="1"/>
</dbReference>
<evidence type="ECO:0000313" key="4">
    <source>
        <dbReference type="Proteomes" id="UP000034543"/>
    </source>
</evidence>
<comment type="caution">
    <text evidence="3">The sequence shown here is derived from an EMBL/GenBank/DDBJ whole genome shotgun (WGS) entry which is preliminary data.</text>
</comment>
<dbReference type="STRING" id="1618436.UV59_C0041G0011"/>
<dbReference type="InterPro" id="IPR000523">
    <property type="entry name" value="Mg_chelatse_chII-like_cat_dom"/>
</dbReference>
<dbReference type="PANTHER" id="PTHR32039">
    <property type="entry name" value="MAGNESIUM-CHELATASE SUBUNIT CHLI"/>
    <property type="match status" value="1"/>
</dbReference>